<dbReference type="EMBL" id="JAXCGZ010023197">
    <property type="protein sequence ID" value="KAK7015577.1"/>
    <property type="molecule type" value="Genomic_DNA"/>
</dbReference>
<sequence>MCSLAEVLFEQTEITAQELETGKSVKRFSHCHRPENGKLKIRRETGHIIWIGSTGTSEVITSLYDIKEVRHGKGSKDFEKWPEEARREDRARCFIVFYGKEFKLRTLSVAALALDECTEWINGLNYLVSEAHAIPYTVRLERFLRTEFYNIENHRNKFVLS</sequence>
<comment type="caution">
    <text evidence="1">The sequence shown here is derived from an EMBL/GenBank/DDBJ whole genome shotgun (WGS) entry which is preliminary data.</text>
</comment>
<dbReference type="SUPFAM" id="SSF50729">
    <property type="entry name" value="PH domain-like"/>
    <property type="match status" value="1"/>
</dbReference>
<keyword evidence="2" id="KW-1185">Reference proteome</keyword>
<protein>
    <submittedName>
        <fullName evidence="1">Phosphatidylinositol phospholipase C activity protein</fullName>
        <ecNumber evidence="1">3.1.4.11</ecNumber>
    </submittedName>
</protein>
<evidence type="ECO:0000313" key="2">
    <source>
        <dbReference type="Proteomes" id="UP001381693"/>
    </source>
</evidence>
<gene>
    <name evidence="1" type="primary">PLCG2_2</name>
    <name evidence="1" type="ORF">SK128_017344</name>
</gene>
<keyword evidence="1" id="KW-0378">Hydrolase</keyword>
<organism evidence="1 2">
    <name type="scientific">Halocaridina rubra</name>
    <name type="common">Hawaiian red shrimp</name>
    <dbReference type="NCBI Taxonomy" id="373956"/>
    <lineage>
        <taxon>Eukaryota</taxon>
        <taxon>Metazoa</taxon>
        <taxon>Ecdysozoa</taxon>
        <taxon>Arthropoda</taxon>
        <taxon>Crustacea</taxon>
        <taxon>Multicrustacea</taxon>
        <taxon>Malacostraca</taxon>
        <taxon>Eumalacostraca</taxon>
        <taxon>Eucarida</taxon>
        <taxon>Decapoda</taxon>
        <taxon>Pleocyemata</taxon>
        <taxon>Caridea</taxon>
        <taxon>Atyoidea</taxon>
        <taxon>Atyidae</taxon>
        <taxon>Halocaridina</taxon>
    </lineage>
</organism>
<dbReference type="GO" id="GO:0004435">
    <property type="term" value="F:phosphatidylinositol-4,5-bisphosphate phospholipase C activity"/>
    <property type="evidence" value="ECO:0007669"/>
    <property type="project" value="UniProtKB-EC"/>
</dbReference>
<accession>A0AAN8WGS4</accession>
<evidence type="ECO:0000313" key="1">
    <source>
        <dbReference type="EMBL" id="KAK7015577.1"/>
    </source>
</evidence>
<dbReference type="InterPro" id="IPR011993">
    <property type="entry name" value="PH-like_dom_sf"/>
</dbReference>
<name>A0AAN8WGS4_HALRR</name>
<dbReference type="AlphaFoldDB" id="A0AAN8WGS4"/>
<reference evidence="1 2" key="1">
    <citation type="submission" date="2023-11" db="EMBL/GenBank/DDBJ databases">
        <title>Halocaridina rubra genome assembly.</title>
        <authorList>
            <person name="Smith C."/>
        </authorList>
    </citation>
    <scope>NUCLEOTIDE SEQUENCE [LARGE SCALE GENOMIC DNA]</scope>
    <source>
        <strain evidence="1">EP-1</strain>
        <tissue evidence="1">Whole</tissue>
    </source>
</reference>
<dbReference type="Proteomes" id="UP001381693">
    <property type="component" value="Unassembled WGS sequence"/>
</dbReference>
<proteinExistence type="predicted"/>
<dbReference type="EC" id="3.1.4.11" evidence="1"/>
<dbReference type="Gene3D" id="2.30.29.30">
    <property type="entry name" value="Pleckstrin-homology domain (PH domain)/Phosphotyrosine-binding domain (PTB)"/>
    <property type="match status" value="1"/>
</dbReference>